<evidence type="ECO:0000256" key="4">
    <source>
        <dbReference type="ARBA" id="ARBA00022989"/>
    </source>
</evidence>
<name>A0A9J6ZAE1_9BACL</name>
<organism evidence="8 9">
    <name type="scientific">Candidatus Pristimantibacillus lignocellulolyticus</name>
    <dbReference type="NCBI Taxonomy" id="2994561"/>
    <lineage>
        <taxon>Bacteria</taxon>
        <taxon>Bacillati</taxon>
        <taxon>Bacillota</taxon>
        <taxon>Bacilli</taxon>
        <taxon>Bacillales</taxon>
        <taxon>Paenibacillaceae</taxon>
        <taxon>Candidatus Pristimantibacillus</taxon>
    </lineage>
</organism>
<dbReference type="PANTHER" id="PTHR36115:SF9">
    <property type="entry name" value="LMO1584 PROTEIN"/>
    <property type="match status" value="1"/>
</dbReference>
<keyword evidence="3 6" id="KW-0812">Transmembrane</keyword>
<dbReference type="InterPro" id="IPR051791">
    <property type="entry name" value="Pra-immunoreactive"/>
</dbReference>
<proteinExistence type="predicted"/>
<dbReference type="Pfam" id="PF06271">
    <property type="entry name" value="RDD"/>
    <property type="match status" value="1"/>
</dbReference>
<keyword evidence="2" id="KW-1003">Cell membrane</keyword>
<evidence type="ECO:0000256" key="6">
    <source>
        <dbReference type="SAM" id="Phobius"/>
    </source>
</evidence>
<evidence type="ECO:0000256" key="5">
    <source>
        <dbReference type="ARBA" id="ARBA00023136"/>
    </source>
</evidence>
<dbReference type="Proteomes" id="UP001056756">
    <property type="component" value="Chromosome"/>
</dbReference>
<sequence>MMEREAGFWIRLGAKFLDGIIIGIPIAILASILTGEHAEDYLKNALNLLYSMLLPIFWNGYTVGKRICSIRIRKVNDHMPPTFLNMLLRDVVGGLVYGLTFGIALIISICMVCLREDKRSLHDLIAGTEVIHD</sequence>
<dbReference type="EMBL" id="CP097899">
    <property type="protein sequence ID" value="URN93149.1"/>
    <property type="molecule type" value="Genomic_DNA"/>
</dbReference>
<feature type="transmembrane region" description="Helical" evidence="6">
    <location>
        <begin position="12"/>
        <end position="33"/>
    </location>
</feature>
<keyword evidence="4 6" id="KW-1133">Transmembrane helix</keyword>
<feature type="transmembrane region" description="Helical" evidence="6">
    <location>
        <begin position="91"/>
        <end position="114"/>
    </location>
</feature>
<gene>
    <name evidence="8" type="ORF">NAG76_15040</name>
</gene>
<reference evidence="8" key="1">
    <citation type="submission" date="2022-05" db="EMBL/GenBank/DDBJ databases">
        <title>Novel bacterial taxa in a minimal lignocellulolytic consortium and its capacity to transform plastics disclosed by genome-resolved metagenomics.</title>
        <authorList>
            <person name="Rodriguez C.A.D."/>
            <person name="Diaz-Garcia L."/>
            <person name="Herrera K."/>
            <person name="Tarazona N.A."/>
            <person name="Sproer C."/>
            <person name="Overmann J."/>
            <person name="Jimenez D.J."/>
        </authorList>
    </citation>
    <scope>NUCLEOTIDE SEQUENCE</scope>
    <source>
        <strain evidence="8">MAG5</strain>
    </source>
</reference>
<evidence type="ECO:0000313" key="9">
    <source>
        <dbReference type="Proteomes" id="UP001056756"/>
    </source>
</evidence>
<dbReference type="GO" id="GO:0005886">
    <property type="term" value="C:plasma membrane"/>
    <property type="evidence" value="ECO:0007669"/>
    <property type="project" value="UniProtKB-SubCell"/>
</dbReference>
<accession>A0A9J6ZAE1</accession>
<evidence type="ECO:0000313" key="8">
    <source>
        <dbReference type="EMBL" id="URN93149.1"/>
    </source>
</evidence>
<keyword evidence="5 6" id="KW-0472">Membrane</keyword>
<protein>
    <submittedName>
        <fullName evidence="8">RDD family protein</fullName>
    </submittedName>
</protein>
<dbReference type="AlphaFoldDB" id="A0A9J6ZAE1"/>
<evidence type="ECO:0000256" key="3">
    <source>
        <dbReference type="ARBA" id="ARBA00022692"/>
    </source>
</evidence>
<comment type="subcellular location">
    <subcellularLocation>
        <location evidence="1">Cell membrane</location>
        <topology evidence="1">Multi-pass membrane protein</topology>
    </subcellularLocation>
</comment>
<evidence type="ECO:0000259" key="7">
    <source>
        <dbReference type="Pfam" id="PF06271"/>
    </source>
</evidence>
<feature type="domain" description="RDD" evidence="7">
    <location>
        <begin position="6"/>
        <end position="127"/>
    </location>
</feature>
<dbReference type="InterPro" id="IPR010432">
    <property type="entry name" value="RDD"/>
</dbReference>
<evidence type="ECO:0000256" key="2">
    <source>
        <dbReference type="ARBA" id="ARBA00022475"/>
    </source>
</evidence>
<dbReference type="KEGG" id="plig:NAG76_15040"/>
<evidence type="ECO:0000256" key="1">
    <source>
        <dbReference type="ARBA" id="ARBA00004651"/>
    </source>
</evidence>
<dbReference type="PANTHER" id="PTHR36115">
    <property type="entry name" value="PROLINE-RICH ANTIGEN HOMOLOG-RELATED"/>
    <property type="match status" value="1"/>
</dbReference>